<dbReference type="EMBL" id="KE125548">
    <property type="protein sequence ID" value="EPB67898.1"/>
    <property type="molecule type" value="Genomic_DNA"/>
</dbReference>
<dbReference type="SUPFAM" id="SSF47923">
    <property type="entry name" value="Ypt/Rab-GAP domain of gyp1p"/>
    <property type="match status" value="1"/>
</dbReference>
<reference evidence="6 7" key="1">
    <citation type="submission" date="2013-05" db="EMBL/GenBank/DDBJ databases">
        <title>Draft genome of the parasitic nematode Anyclostoma ceylanicum.</title>
        <authorList>
            <person name="Mitreva M."/>
        </authorList>
    </citation>
    <scope>NUCLEOTIDE SEQUENCE [LARGE SCALE GENOMIC DNA]</scope>
</reference>
<comment type="subcellular location">
    <subcellularLocation>
        <location evidence="1">Golgi apparatus</location>
        <location evidence="1">trans-Golgi network</location>
    </subcellularLocation>
</comment>
<dbReference type="Pfam" id="PF00581">
    <property type="entry name" value="Rhodanese"/>
    <property type="match status" value="1"/>
</dbReference>
<proteinExistence type="predicted"/>
<dbReference type="Gene3D" id="1.10.472.80">
    <property type="entry name" value="Ypt/Rab-GAP domain of gyp1p, domain 3"/>
    <property type="match status" value="1"/>
</dbReference>
<organism evidence="6 7">
    <name type="scientific">Ancylostoma ceylanicum</name>
    <dbReference type="NCBI Taxonomy" id="53326"/>
    <lineage>
        <taxon>Eukaryota</taxon>
        <taxon>Metazoa</taxon>
        <taxon>Ecdysozoa</taxon>
        <taxon>Nematoda</taxon>
        <taxon>Chromadorea</taxon>
        <taxon>Rhabditida</taxon>
        <taxon>Rhabditina</taxon>
        <taxon>Rhabditomorpha</taxon>
        <taxon>Strongyloidea</taxon>
        <taxon>Ancylostomatidae</taxon>
        <taxon>Ancylostomatinae</taxon>
        <taxon>Ancylostoma</taxon>
    </lineage>
</organism>
<dbReference type="InterPro" id="IPR039755">
    <property type="entry name" value="TBC1D23"/>
</dbReference>
<dbReference type="PANTHER" id="PTHR13297:SF5">
    <property type="entry name" value="TBC1 DOMAIN FAMILY MEMBER 23"/>
    <property type="match status" value="1"/>
</dbReference>
<keyword evidence="7" id="KW-1185">Reference proteome</keyword>
<evidence type="ECO:0000256" key="4">
    <source>
        <dbReference type="ARBA" id="ARBA00023034"/>
    </source>
</evidence>
<name>A0A0D6L9U2_9BILA</name>
<dbReference type="GO" id="GO:0099041">
    <property type="term" value="P:vesicle tethering to Golgi"/>
    <property type="evidence" value="ECO:0007669"/>
    <property type="project" value="TreeGrafter"/>
</dbReference>
<evidence type="ECO:0000256" key="1">
    <source>
        <dbReference type="ARBA" id="ARBA00004601"/>
    </source>
</evidence>
<dbReference type="InterPro" id="IPR001763">
    <property type="entry name" value="Rhodanese-like_dom"/>
</dbReference>
<sequence length="583" mass="66362">CRKLAKLLDNKKSVPELESFMTLYCKKRNVDYKKDSGWIVVLEKILKFDLPPEHLFNVFFAFTTKYIPKETKESAQIYDLFRLLLQYHDPQISSHLDSLKYSPYCYASLWFSTILAGSIDDGVCKALWELYIEKVGDPFLIFYMALVLVINSRDQLLQVGSEHREEALKMLTALPNQLTIDDVPDFVQLSAYYADRTPQCVREDFHYLIFGSNYDDEVGEMQVSKLLCLPVTVQELTRRERSVVSVSNIAYFVIDCRSNEAYKCGHIYGSFNLDCQLLVDAPSQFEMALSCLESYKNEQRFDEHICFFGYGDENLDQFMNMVIARFLRDGKNHVTFAQGGLHNVLSESNRLRLINCHDESQCRECENVSAAKSWKLVGKVKEVVFSKSVAVKEKVSELVTQATPGHAPNNEVKHVVSSDRYGKRYRNEPSVFSIDDDSSDENGAIHFGNSMGKEELLLAVQAEFIERYQCHELHEDKLMIPSHIAITRTHLHILRDVDGKPGYVTTEARHALSSVLRVTSKKKVPELLTFKFGYEISGSAKVTAVHKFLVPKAGECAKAVKTAIFALRPLSDSESTEISFSPS</sequence>
<dbReference type="SUPFAM" id="SSF52821">
    <property type="entry name" value="Rhodanese/Cell cycle control phosphatase"/>
    <property type="match status" value="1"/>
</dbReference>
<dbReference type="Gene3D" id="3.40.250.10">
    <property type="entry name" value="Rhodanese-like domain"/>
    <property type="match status" value="1"/>
</dbReference>
<keyword evidence="4" id="KW-0333">Golgi apparatus</keyword>
<dbReference type="InterPro" id="IPR045799">
    <property type="entry name" value="TBC1D23_C"/>
</dbReference>
<dbReference type="GO" id="GO:0042147">
    <property type="term" value="P:retrograde transport, endosome to Golgi"/>
    <property type="evidence" value="ECO:0007669"/>
    <property type="project" value="InterPro"/>
</dbReference>
<keyword evidence="3" id="KW-0217">Developmental protein</keyword>
<evidence type="ECO:0000256" key="2">
    <source>
        <dbReference type="ARBA" id="ARBA00014207"/>
    </source>
</evidence>
<feature type="non-terminal residue" evidence="6">
    <location>
        <position position="1"/>
    </location>
</feature>
<protein>
    <recommendedName>
        <fullName evidence="2">TBC1 domain family member 23</fullName>
    </recommendedName>
</protein>
<dbReference type="InterPro" id="IPR035969">
    <property type="entry name" value="Rab-GAP_TBC_sf"/>
</dbReference>
<dbReference type="Pfam" id="PF19430">
    <property type="entry name" value="TBC1D23_C"/>
    <property type="match status" value="1"/>
</dbReference>
<dbReference type="GO" id="GO:0005829">
    <property type="term" value="C:cytosol"/>
    <property type="evidence" value="ECO:0007669"/>
    <property type="project" value="GOC"/>
</dbReference>
<evidence type="ECO:0000313" key="6">
    <source>
        <dbReference type="EMBL" id="EPB67898.1"/>
    </source>
</evidence>
<dbReference type="Proteomes" id="UP000054495">
    <property type="component" value="Unassembled WGS sequence"/>
</dbReference>
<feature type="domain" description="Rab-GAP TBC" evidence="5">
    <location>
        <begin position="1"/>
        <end position="135"/>
    </location>
</feature>
<dbReference type="InterPro" id="IPR000195">
    <property type="entry name" value="Rab-GAP-TBC_dom"/>
</dbReference>
<evidence type="ECO:0000256" key="3">
    <source>
        <dbReference type="ARBA" id="ARBA00022473"/>
    </source>
</evidence>
<dbReference type="InterPro" id="IPR036873">
    <property type="entry name" value="Rhodanese-like_dom_sf"/>
</dbReference>
<dbReference type="GO" id="GO:0005802">
    <property type="term" value="C:trans-Golgi network"/>
    <property type="evidence" value="ECO:0007669"/>
    <property type="project" value="TreeGrafter"/>
</dbReference>
<dbReference type="CDD" id="cd20788">
    <property type="entry name" value="TBC1D23_C-like"/>
    <property type="match status" value="1"/>
</dbReference>
<dbReference type="PANTHER" id="PTHR13297">
    <property type="entry name" value="TBC1 DOMAIN FAMILY MEMBER 23-RELATED"/>
    <property type="match status" value="1"/>
</dbReference>
<dbReference type="Pfam" id="PF00566">
    <property type="entry name" value="RabGAP-TBC"/>
    <property type="match status" value="1"/>
</dbReference>
<gene>
    <name evidence="6" type="ORF">ANCCEY_13007</name>
</gene>
<accession>A0A0D6L9U2</accession>
<dbReference type="PROSITE" id="PS50086">
    <property type="entry name" value="TBC_RABGAP"/>
    <property type="match status" value="1"/>
</dbReference>
<evidence type="ECO:0000259" key="5">
    <source>
        <dbReference type="PROSITE" id="PS50086"/>
    </source>
</evidence>
<dbReference type="AlphaFoldDB" id="A0A0D6L9U2"/>
<evidence type="ECO:0000313" key="7">
    <source>
        <dbReference type="Proteomes" id="UP000054495"/>
    </source>
</evidence>